<keyword evidence="3" id="KW-1185">Reference proteome</keyword>
<feature type="signal peptide" evidence="1">
    <location>
        <begin position="1"/>
        <end position="18"/>
    </location>
</feature>
<accession>A0A0C5VUK5</accession>
<dbReference type="KEGG" id="gsn:YC6258_04956"/>
<evidence type="ECO:0000313" key="3">
    <source>
        <dbReference type="Proteomes" id="UP000032266"/>
    </source>
</evidence>
<dbReference type="HOGENOM" id="CLU_2232756_0_0_6"/>
<sequence>MKLIKLWLSLLAISSAAAAVEQTSQTIITKIESRDVNIHDIYFEADIPSQGCAYNDRALIDVSTAGVKAMMSVALSALTTGKPVVLKVDGCLGYAPKAVTLILYK</sequence>
<evidence type="ECO:0000256" key="1">
    <source>
        <dbReference type="SAM" id="SignalP"/>
    </source>
</evidence>
<dbReference type="EMBL" id="CP007142">
    <property type="protein sequence ID" value="AJQ96988.1"/>
    <property type="molecule type" value="Genomic_DNA"/>
</dbReference>
<dbReference type="OrthoDB" id="6299521at2"/>
<gene>
    <name evidence="2" type="ORF">YC6258_04956</name>
</gene>
<dbReference type="RefSeq" id="WP_044618867.1">
    <property type="nucleotide sequence ID" value="NZ_CP007142.1"/>
</dbReference>
<evidence type="ECO:0000313" key="2">
    <source>
        <dbReference type="EMBL" id="AJQ96988.1"/>
    </source>
</evidence>
<keyword evidence="1" id="KW-0732">Signal</keyword>
<name>A0A0C5VUK5_9GAMM</name>
<dbReference type="AlphaFoldDB" id="A0A0C5VUK5"/>
<reference evidence="2 3" key="1">
    <citation type="submission" date="2014-01" db="EMBL/GenBank/DDBJ databases">
        <title>Full genme sequencing of cellulolytic bacterium Gynuella sunshinyii YC6258T gen. nov., sp. nov.</title>
        <authorList>
            <person name="Khan H."/>
            <person name="Chung E.J."/>
            <person name="Chung Y.R."/>
        </authorList>
    </citation>
    <scope>NUCLEOTIDE SEQUENCE [LARGE SCALE GENOMIC DNA]</scope>
    <source>
        <strain evidence="2 3">YC6258</strain>
    </source>
</reference>
<feature type="chain" id="PRO_5002183882" evidence="1">
    <location>
        <begin position="19"/>
        <end position="105"/>
    </location>
</feature>
<protein>
    <submittedName>
        <fullName evidence="2">Uncharacterized protein</fullName>
    </submittedName>
</protein>
<dbReference type="Proteomes" id="UP000032266">
    <property type="component" value="Chromosome"/>
</dbReference>
<proteinExistence type="predicted"/>
<organism evidence="2 3">
    <name type="scientific">Gynuella sunshinyii YC6258</name>
    <dbReference type="NCBI Taxonomy" id="1445510"/>
    <lineage>
        <taxon>Bacteria</taxon>
        <taxon>Pseudomonadati</taxon>
        <taxon>Pseudomonadota</taxon>
        <taxon>Gammaproteobacteria</taxon>
        <taxon>Oceanospirillales</taxon>
        <taxon>Saccharospirillaceae</taxon>
        <taxon>Gynuella</taxon>
    </lineage>
</organism>